<sequence length="191" mass="20932">MDLDAGHLGFQVRAADLPMHDRLASFAEGFQVASFLSHQDVFNEAKCWPSRLSATETVELAWSTGLLPFGVPLLEELADDRAVEEDRFGTVDWLEPGRSPVQHCVLVNAATGSELSSVVVPVELDYVRVYPALCHSATSVLRVDEAANRSRFNEGPATQLEDLKPAVADHRIDSPIRETLHAANPENYVPA</sequence>
<proteinExistence type="predicted"/>
<evidence type="ECO:0000313" key="2">
    <source>
        <dbReference type="Proteomes" id="UP000516134"/>
    </source>
</evidence>
<accession>A0ABX6T315</accession>
<gene>
    <name evidence="1" type="ORF">H9L15_04735</name>
</gene>
<dbReference type="EMBL" id="CP060780">
    <property type="protein sequence ID" value="QNP43929.1"/>
    <property type="molecule type" value="Genomic_DNA"/>
</dbReference>
<reference evidence="1 2" key="1">
    <citation type="submission" date="2020-08" db="EMBL/GenBank/DDBJ databases">
        <title>Genome sequence of Sphingomonas daechungensis KACC 18115T.</title>
        <authorList>
            <person name="Hyun D.-W."/>
            <person name="Bae J.-W."/>
        </authorList>
    </citation>
    <scope>NUCLEOTIDE SEQUENCE [LARGE SCALE GENOMIC DNA]</scope>
    <source>
        <strain evidence="1 2">KACC 18115</strain>
    </source>
</reference>
<evidence type="ECO:0000313" key="1">
    <source>
        <dbReference type="EMBL" id="QNP43929.1"/>
    </source>
</evidence>
<name>A0ABX6T315_9SPHN</name>
<dbReference type="RefSeq" id="WP_187715353.1">
    <property type="nucleotide sequence ID" value="NZ_CP060780.1"/>
</dbReference>
<organism evidence="1 2">
    <name type="scientific">Sphingomonas daechungensis</name>
    <dbReference type="NCBI Taxonomy" id="1176646"/>
    <lineage>
        <taxon>Bacteria</taxon>
        <taxon>Pseudomonadati</taxon>
        <taxon>Pseudomonadota</taxon>
        <taxon>Alphaproteobacteria</taxon>
        <taxon>Sphingomonadales</taxon>
        <taxon>Sphingomonadaceae</taxon>
        <taxon>Sphingomonas</taxon>
    </lineage>
</organism>
<keyword evidence="2" id="KW-1185">Reference proteome</keyword>
<protein>
    <submittedName>
        <fullName evidence="1">Uncharacterized protein</fullName>
    </submittedName>
</protein>
<dbReference type="Proteomes" id="UP000516134">
    <property type="component" value="Chromosome"/>
</dbReference>